<comment type="caution">
    <text evidence="1">The sequence shown here is derived from an EMBL/GenBank/DDBJ whole genome shotgun (WGS) entry which is preliminary data.</text>
</comment>
<reference evidence="1 2" key="1">
    <citation type="submission" date="2019-05" db="EMBL/GenBank/DDBJ databases">
        <title>Another draft genome of Portunus trituberculatus and its Hox gene families provides insights of decapod evolution.</title>
        <authorList>
            <person name="Jeong J.-H."/>
            <person name="Song I."/>
            <person name="Kim S."/>
            <person name="Choi T."/>
            <person name="Kim D."/>
            <person name="Ryu S."/>
            <person name="Kim W."/>
        </authorList>
    </citation>
    <scope>NUCLEOTIDE SEQUENCE [LARGE SCALE GENOMIC DNA]</scope>
    <source>
        <tissue evidence="1">Muscle</tissue>
    </source>
</reference>
<protein>
    <submittedName>
        <fullName evidence="1">Uncharacterized protein</fullName>
    </submittedName>
</protein>
<sequence length="104" mass="11238">MLLSTDSCYITAVRQERKWSSYTSNKQISKTRWPPLLSQMTSWCSRGDSSVLLDPVQEVVHAGEGIGIALLATSSGPKGGDTVGLAAVVEGTARVTLKHHQNLR</sequence>
<accession>A0A5B7E4A6</accession>
<dbReference type="EMBL" id="VSRR010001967">
    <property type="protein sequence ID" value="MPC28800.1"/>
    <property type="molecule type" value="Genomic_DNA"/>
</dbReference>
<organism evidence="1 2">
    <name type="scientific">Portunus trituberculatus</name>
    <name type="common">Swimming crab</name>
    <name type="synonym">Neptunus trituberculatus</name>
    <dbReference type="NCBI Taxonomy" id="210409"/>
    <lineage>
        <taxon>Eukaryota</taxon>
        <taxon>Metazoa</taxon>
        <taxon>Ecdysozoa</taxon>
        <taxon>Arthropoda</taxon>
        <taxon>Crustacea</taxon>
        <taxon>Multicrustacea</taxon>
        <taxon>Malacostraca</taxon>
        <taxon>Eumalacostraca</taxon>
        <taxon>Eucarida</taxon>
        <taxon>Decapoda</taxon>
        <taxon>Pleocyemata</taxon>
        <taxon>Brachyura</taxon>
        <taxon>Eubrachyura</taxon>
        <taxon>Portunoidea</taxon>
        <taxon>Portunidae</taxon>
        <taxon>Portuninae</taxon>
        <taxon>Portunus</taxon>
    </lineage>
</organism>
<gene>
    <name evidence="1" type="ORF">E2C01_022011</name>
</gene>
<name>A0A5B7E4A6_PORTR</name>
<evidence type="ECO:0000313" key="1">
    <source>
        <dbReference type="EMBL" id="MPC28800.1"/>
    </source>
</evidence>
<dbReference type="AlphaFoldDB" id="A0A5B7E4A6"/>
<evidence type="ECO:0000313" key="2">
    <source>
        <dbReference type="Proteomes" id="UP000324222"/>
    </source>
</evidence>
<keyword evidence="2" id="KW-1185">Reference proteome</keyword>
<dbReference type="Proteomes" id="UP000324222">
    <property type="component" value="Unassembled WGS sequence"/>
</dbReference>
<proteinExistence type="predicted"/>